<dbReference type="Gene3D" id="3.30.70.100">
    <property type="match status" value="1"/>
</dbReference>
<dbReference type="Proteomes" id="UP000246132">
    <property type="component" value="Unassembled WGS sequence"/>
</dbReference>
<feature type="domain" description="ABM" evidence="2">
    <location>
        <begin position="4"/>
        <end position="75"/>
    </location>
</feature>
<dbReference type="AlphaFoldDB" id="A0A3A8AB49"/>
<keyword evidence="1" id="KW-0472">Membrane</keyword>
<accession>A0A3A8AB49</accession>
<dbReference type="PANTHER" id="PTHR40057">
    <property type="entry name" value="SLR1162 PROTEIN"/>
    <property type="match status" value="1"/>
</dbReference>
<dbReference type="SUPFAM" id="SSF54909">
    <property type="entry name" value="Dimeric alpha+beta barrel"/>
    <property type="match status" value="1"/>
</dbReference>
<proteinExistence type="predicted"/>
<evidence type="ECO:0000313" key="3">
    <source>
        <dbReference type="EMBL" id="RKF06229.1"/>
    </source>
</evidence>
<dbReference type="RefSeq" id="WP_109765876.1">
    <property type="nucleotide sequence ID" value="NZ_OZ252232.1"/>
</dbReference>
<sequence>MSEPVTVIARRRVRPGSEQAYEDWLERLTTEAKDLPGYVGAEFHRPEAGEREYRSVFRFDSLENLEAFERSDLRARYLEEIAPHVDGDAAWDRMTGLEVWFDPPPGTVVPQPSPHRMAALLIAVVFVLVLALNLVLDPLIGGWPLALRLLLTVTLQVLAMTYLIMPRLTRALARWIYPSTQTVS</sequence>
<dbReference type="GO" id="GO:0004497">
    <property type="term" value="F:monooxygenase activity"/>
    <property type="evidence" value="ECO:0007669"/>
    <property type="project" value="UniProtKB-KW"/>
</dbReference>
<keyword evidence="4" id="KW-1185">Reference proteome</keyword>
<dbReference type="Pfam" id="PF03992">
    <property type="entry name" value="ABM"/>
    <property type="match status" value="1"/>
</dbReference>
<name>A0A3A8AB49_9HYPH</name>
<reference evidence="3 4" key="1">
    <citation type="journal article" date="2018" name="Int. J. Syst. Bacteriol.">
        <title>Oceaniradius stylonemae gen. nov., sp. nov., isolated from a red alga, Stylonema cornu-cervi.</title>
        <authorList>
            <person name="Jeong S."/>
        </authorList>
    </citation>
    <scope>NUCLEOTIDE SEQUENCE [LARGE SCALE GENOMIC DNA]</scope>
    <source>
        <strain evidence="3 4">StC1</strain>
    </source>
</reference>
<feature type="transmembrane region" description="Helical" evidence="1">
    <location>
        <begin position="117"/>
        <end position="136"/>
    </location>
</feature>
<gene>
    <name evidence="3" type="ORF">DEM25_011300</name>
</gene>
<protein>
    <submittedName>
        <fullName evidence="3">Antibiotic biosynthesis monooxygenase</fullName>
    </submittedName>
</protein>
<dbReference type="InterPro" id="IPR007138">
    <property type="entry name" value="ABM_dom"/>
</dbReference>
<feature type="transmembrane region" description="Helical" evidence="1">
    <location>
        <begin position="142"/>
        <end position="165"/>
    </location>
</feature>
<evidence type="ECO:0000313" key="4">
    <source>
        <dbReference type="Proteomes" id="UP000246132"/>
    </source>
</evidence>
<dbReference type="InterPro" id="IPR011008">
    <property type="entry name" value="Dimeric_a/b-barrel"/>
</dbReference>
<keyword evidence="3" id="KW-0503">Monooxygenase</keyword>
<evidence type="ECO:0000256" key="1">
    <source>
        <dbReference type="SAM" id="Phobius"/>
    </source>
</evidence>
<dbReference type="InterPro" id="IPR038762">
    <property type="entry name" value="ABM_predict"/>
</dbReference>
<dbReference type="OrthoDB" id="1494254at2"/>
<dbReference type="PANTHER" id="PTHR40057:SF1">
    <property type="entry name" value="SLR1162 PROTEIN"/>
    <property type="match status" value="1"/>
</dbReference>
<keyword evidence="1" id="KW-0812">Transmembrane</keyword>
<keyword evidence="1" id="KW-1133">Transmembrane helix</keyword>
<evidence type="ECO:0000259" key="2">
    <source>
        <dbReference type="Pfam" id="PF03992"/>
    </source>
</evidence>
<keyword evidence="3" id="KW-0560">Oxidoreductase</keyword>
<comment type="caution">
    <text evidence="3">The sequence shown here is derived from an EMBL/GenBank/DDBJ whole genome shotgun (WGS) entry which is preliminary data.</text>
</comment>
<organism evidence="3 4">
    <name type="scientific">Oceaniradius stylonematis</name>
    <dbReference type="NCBI Taxonomy" id="2184161"/>
    <lineage>
        <taxon>Bacteria</taxon>
        <taxon>Pseudomonadati</taxon>
        <taxon>Pseudomonadota</taxon>
        <taxon>Alphaproteobacteria</taxon>
        <taxon>Hyphomicrobiales</taxon>
        <taxon>Ahrensiaceae</taxon>
        <taxon>Oceaniradius</taxon>
    </lineage>
</organism>
<dbReference type="EMBL" id="QFWV02000007">
    <property type="protein sequence ID" value="RKF06229.1"/>
    <property type="molecule type" value="Genomic_DNA"/>
</dbReference>